<dbReference type="STRING" id="42157.A0A182EVZ4"/>
<sequence>MSYQFYGTIKPKVDFNAEVAADTLYDAMKGSGCDKYRVIQ</sequence>
<dbReference type="Proteomes" id="UP000271087">
    <property type="component" value="Unassembled WGS sequence"/>
</dbReference>
<evidence type="ECO:0000313" key="2">
    <source>
        <dbReference type="Proteomes" id="UP000271087"/>
    </source>
</evidence>
<keyword evidence="2" id="KW-1185">Reference proteome</keyword>
<dbReference type="SUPFAM" id="SSF47874">
    <property type="entry name" value="Annexin"/>
    <property type="match status" value="1"/>
</dbReference>
<dbReference type="GO" id="GO:0005509">
    <property type="term" value="F:calcium ion binding"/>
    <property type="evidence" value="ECO:0007669"/>
    <property type="project" value="InterPro"/>
</dbReference>
<dbReference type="OrthoDB" id="37886at2759"/>
<proteinExistence type="predicted"/>
<reference evidence="3" key="1">
    <citation type="submission" date="2016-06" db="UniProtKB">
        <authorList>
            <consortium name="WormBaseParasite"/>
        </authorList>
    </citation>
    <scope>IDENTIFICATION</scope>
</reference>
<gene>
    <name evidence="1" type="ORF">NOO_LOCUS12338</name>
</gene>
<organism evidence="3">
    <name type="scientific">Onchocerca ochengi</name>
    <name type="common">Filarial nematode worm</name>
    <dbReference type="NCBI Taxonomy" id="42157"/>
    <lineage>
        <taxon>Eukaryota</taxon>
        <taxon>Metazoa</taxon>
        <taxon>Ecdysozoa</taxon>
        <taxon>Nematoda</taxon>
        <taxon>Chromadorea</taxon>
        <taxon>Rhabditida</taxon>
        <taxon>Spirurina</taxon>
        <taxon>Spiruromorpha</taxon>
        <taxon>Filarioidea</taxon>
        <taxon>Onchocercidae</taxon>
        <taxon>Onchocerca</taxon>
    </lineage>
</organism>
<dbReference type="GO" id="GO:0005544">
    <property type="term" value="F:calcium-dependent phospholipid binding"/>
    <property type="evidence" value="ECO:0007669"/>
    <property type="project" value="InterPro"/>
</dbReference>
<dbReference type="WBParaSite" id="nOo.2.0.1.t12338-RA">
    <property type="protein sequence ID" value="nOo.2.0.1.t12338-RA"/>
    <property type="gene ID" value="nOo.2.0.1.g12338"/>
</dbReference>
<protein>
    <submittedName>
        <fullName evidence="3">Phage protein</fullName>
    </submittedName>
</protein>
<name>A0A182EVZ4_ONCOC</name>
<dbReference type="AlphaFoldDB" id="A0A182EVZ4"/>
<dbReference type="InterPro" id="IPR037104">
    <property type="entry name" value="Annexin_sf"/>
</dbReference>
<dbReference type="Gene3D" id="1.10.220.10">
    <property type="entry name" value="Annexin"/>
    <property type="match status" value="1"/>
</dbReference>
<evidence type="ECO:0000313" key="3">
    <source>
        <dbReference type="WBParaSite" id="nOo.2.0.1.t12338-RA"/>
    </source>
</evidence>
<dbReference type="EMBL" id="UYRW01010349">
    <property type="protein sequence ID" value="VDM98694.1"/>
    <property type="molecule type" value="Genomic_DNA"/>
</dbReference>
<evidence type="ECO:0000313" key="1">
    <source>
        <dbReference type="EMBL" id="VDM98694.1"/>
    </source>
</evidence>
<accession>A0A182EVZ4</accession>
<reference evidence="1 2" key="2">
    <citation type="submission" date="2018-08" db="EMBL/GenBank/DDBJ databases">
        <authorList>
            <person name="Laetsch R D."/>
            <person name="Stevens L."/>
            <person name="Kumar S."/>
            <person name="Blaxter L. M."/>
        </authorList>
    </citation>
    <scope>NUCLEOTIDE SEQUENCE [LARGE SCALE GENOMIC DNA]</scope>
</reference>